<dbReference type="EMBL" id="SWKV01000024">
    <property type="protein sequence ID" value="KAF3040714.1"/>
    <property type="molecule type" value="Genomic_DNA"/>
</dbReference>
<organism evidence="2 3">
    <name type="scientific">Didymella heteroderae</name>
    <dbReference type="NCBI Taxonomy" id="1769908"/>
    <lineage>
        <taxon>Eukaryota</taxon>
        <taxon>Fungi</taxon>
        <taxon>Dikarya</taxon>
        <taxon>Ascomycota</taxon>
        <taxon>Pezizomycotina</taxon>
        <taxon>Dothideomycetes</taxon>
        <taxon>Pleosporomycetidae</taxon>
        <taxon>Pleosporales</taxon>
        <taxon>Pleosporineae</taxon>
        <taxon>Didymellaceae</taxon>
        <taxon>Didymella</taxon>
    </lineage>
</organism>
<protein>
    <submittedName>
        <fullName evidence="2">Uncharacterized protein</fullName>
    </submittedName>
</protein>
<evidence type="ECO:0000256" key="1">
    <source>
        <dbReference type="SAM" id="MobiDB-lite"/>
    </source>
</evidence>
<feature type="region of interest" description="Disordered" evidence="1">
    <location>
        <begin position="1"/>
        <end position="177"/>
    </location>
</feature>
<reference evidence="2" key="1">
    <citation type="submission" date="2019-04" db="EMBL/GenBank/DDBJ databases">
        <title>Sequencing of skin fungus with MAO and IRED activity.</title>
        <authorList>
            <person name="Marsaioli A.J."/>
            <person name="Bonatto J.M.C."/>
            <person name="Reis Junior O."/>
        </authorList>
    </citation>
    <scope>NUCLEOTIDE SEQUENCE</scope>
    <source>
        <strain evidence="2">28M1</strain>
    </source>
</reference>
<dbReference type="AlphaFoldDB" id="A0A9P5C178"/>
<evidence type="ECO:0000313" key="2">
    <source>
        <dbReference type="EMBL" id="KAF3040714.1"/>
    </source>
</evidence>
<feature type="compositionally biased region" description="Basic and acidic residues" evidence="1">
    <location>
        <begin position="25"/>
        <end position="49"/>
    </location>
</feature>
<keyword evidence="3" id="KW-1185">Reference proteome</keyword>
<evidence type="ECO:0000313" key="3">
    <source>
        <dbReference type="Proteomes" id="UP000758155"/>
    </source>
</evidence>
<dbReference type="Proteomes" id="UP000758155">
    <property type="component" value="Unassembled WGS sequence"/>
</dbReference>
<feature type="compositionally biased region" description="Polar residues" evidence="1">
    <location>
        <begin position="81"/>
        <end position="93"/>
    </location>
</feature>
<name>A0A9P5C178_9PLEO</name>
<gene>
    <name evidence="2" type="ORF">E8E12_006836</name>
</gene>
<comment type="caution">
    <text evidence="2">The sequence shown here is derived from an EMBL/GenBank/DDBJ whole genome shotgun (WGS) entry which is preliminary data.</text>
</comment>
<proteinExistence type="predicted"/>
<sequence length="177" mass="19681">MQSRADGSVHMSKKMTMTFTDADVDNVRKQLTADKHKREEPNDSNDAGHMHTAKKQRANHSSQERPKRLLPDTCAEPSVVESKSTASTTTPNFKDQHRFEPETVPQLPTPPSSNDSPKHDSNSGQTPKIKCIPTPTPAEMSRSDQIAAQPIGAESTKNRKRRRDGNEDLCEGPKRAR</sequence>
<accession>A0A9P5C178</accession>